<feature type="transmembrane region" description="Helical" evidence="2">
    <location>
        <begin position="53"/>
        <end position="75"/>
    </location>
</feature>
<comment type="caution">
    <text evidence="3">The sequence shown here is derived from an EMBL/GenBank/DDBJ whole genome shotgun (WGS) entry which is preliminary data.</text>
</comment>
<name>A0ABW1MTU1_9ACTN</name>
<evidence type="ECO:0000313" key="3">
    <source>
        <dbReference type="EMBL" id="MFC6067246.1"/>
    </source>
</evidence>
<sequence>MVRRGHYSIREIFNPRGMYGRWSGRGLLAYGVGFLSMLPFAEIGDLRGPGAAWVGGADLTMLIGLPVSAGVYLMACRSLDLTAERAAVAAADAGLEDGGAGGGVSDGGAPVSGTAPAR</sequence>
<dbReference type="RefSeq" id="WP_382467544.1">
    <property type="nucleotide sequence ID" value="NZ_JBHSPX010000011.1"/>
</dbReference>
<organism evidence="3 4">
    <name type="scientific">Streptomyces ochraceiscleroticus</name>
    <dbReference type="NCBI Taxonomy" id="47761"/>
    <lineage>
        <taxon>Bacteria</taxon>
        <taxon>Bacillati</taxon>
        <taxon>Actinomycetota</taxon>
        <taxon>Actinomycetes</taxon>
        <taxon>Kitasatosporales</taxon>
        <taxon>Streptomycetaceae</taxon>
        <taxon>Streptomyces</taxon>
    </lineage>
</organism>
<dbReference type="EMBL" id="JBHSPX010000011">
    <property type="protein sequence ID" value="MFC6067246.1"/>
    <property type="molecule type" value="Genomic_DNA"/>
</dbReference>
<keyword evidence="2" id="KW-1133">Transmembrane helix</keyword>
<feature type="compositionally biased region" description="Gly residues" evidence="1">
    <location>
        <begin position="96"/>
        <end position="106"/>
    </location>
</feature>
<feature type="transmembrane region" description="Helical" evidence="2">
    <location>
        <begin position="22"/>
        <end position="41"/>
    </location>
</feature>
<feature type="region of interest" description="Disordered" evidence="1">
    <location>
        <begin position="95"/>
        <end position="118"/>
    </location>
</feature>
<accession>A0ABW1MTU1</accession>
<keyword evidence="2" id="KW-0472">Membrane</keyword>
<keyword evidence="2" id="KW-0812">Transmembrane</keyword>
<reference evidence="4" key="1">
    <citation type="journal article" date="2019" name="Int. J. Syst. Evol. Microbiol.">
        <title>The Global Catalogue of Microorganisms (GCM) 10K type strain sequencing project: providing services to taxonomists for standard genome sequencing and annotation.</title>
        <authorList>
            <consortium name="The Broad Institute Genomics Platform"/>
            <consortium name="The Broad Institute Genome Sequencing Center for Infectious Disease"/>
            <person name="Wu L."/>
            <person name="Ma J."/>
        </authorList>
    </citation>
    <scope>NUCLEOTIDE SEQUENCE [LARGE SCALE GENOMIC DNA]</scope>
    <source>
        <strain evidence="4">CGMCC 1.15180</strain>
    </source>
</reference>
<keyword evidence="4" id="KW-1185">Reference proteome</keyword>
<gene>
    <name evidence="3" type="ORF">ACFP4F_32525</name>
</gene>
<dbReference type="Proteomes" id="UP001596139">
    <property type="component" value="Unassembled WGS sequence"/>
</dbReference>
<feature type="compositionally biased region" description="Low complexity" evidence="1">
    <location>
        <begin position="107"/>
        <end position="118"/>
    </location>
</feature>
<proteinExistence type="predicted"/>
<evidence type="ECO:0000313" key="4">
    <source>
        <dbReference type="Proteomes" id="UP001596139"/>
    </source>
</evidence>
<evidence type="ECO:0000256" key="2">
    <source>
        <dbReference type="SAM" id="Phobius"/>
    </source>
</evidence>
<protein>
    <submittedName>
        <fullName evidence="3">Uncharacterized protein</fullName>
    </submittedName>
</protein>
<evidence type="ECO:0000256" key="1">
    <source>
        <dbReference type="SAM" id="MobiDB-lite"/>
    </source>
</evidence>